<name>A0A1H0RG05_9HYPH</name>
<keyword evidence="1" id="KW-0819">tRNA processing</keyword>
<comment type="function">
    <text evidence="1">Catalyzes oxygen-dependent 5-hydroxyuridine (ho5U) modification at position 34 in tRNAs.</text>
</comment>
<dbReference type="SMART" id="SM00450">
    <property type="entry name" value="RHOD"/>
    <property type="match status" value="1"/>
</dbReference>
<dbReference type="EMBL" id="FNJC01000003">
    <property type="protein sequence ID" value="SDP28552.1"/>
    <property type="molecule type" value="Genomic_DNA"/>
</dbReference>
<dbReference type="Gene3D" id="3.40.250.10">
    <property type="entry name" value="Rhodanese-like domain"/>
    <property type="match status" value="1"/>
</dbReference>
<comment type="catalytic activity">
    <reaction evidence="1">
        <text>uridine(34) in tRNA + AH2 + O2 = 5-hydroxyuridine(34) in tRNA + A + H2O</text>
        <dbReference type="Rhea" id="RHEA:64224"/>
        <dbReference type="Rhea" id="RHEA-COMP:11727"/>
        <dbReference type="Rhea" id="RHEA-COMP:13381"/>
        <dbReference type="ChEBI" id="CHEBI:13193"/>
        <dbReference type="ChEBI" id="CHEBI:15377"/>
        <dbReference type="ChEBI" id="CHEBI:15379"/>
        <dbReference type="ChEBI" id="CHEBI:17499"/>
        <dbReference type="ChEBI" id="CHEBI:65315"/>
        <dbReference type="ChEBI" id="CHEBI:136877"/>
    </reaction>
</comment>
<evidence type="ECO:0000256" key="1">
    <source>
        <dbReference type="HAMAP-Rule" id="MF_00469"/>
    </source>
</evidence>
<keyword evidence="1" id="KW-0560">Oxidoreductase</keyword>
<dbReference type="InterPro" id="IPR036873">
    <property type="entry name" value="Rhodanese-like_dom_sf"/>
</dbReference>
<feature type="region of interest" description="Disordered" evidence="2">
    <location>
        <begin position="307"/>
        <end position="339"/>
    </location>
</feature>
<accession>A0A1H0RG05</accession>
<dbReference type="InterPro" id="IPR040503">
    <property type="entry name" value="TRHO_N"/>
</dbReference>
<comment type="similarity">
    <text evidence="1">Belongs to the TrhO family.</text>
</comment>
<dbReference type="NCBIfam" id="NF001136">
    <property type="entry name" value="PRK00142.1-4"/>
    <property type="match status" value="1"/>
</dbReference>
<dbReference type="InterPro" id="IPR001763">
    <property type="entry name" value="Rhodanese-like_dom"/>
</dbReference>
<dbReference type="PANTHER" id="PTHR43268">
    <property type="entry name" value="THIOSULFATE SULFURTRANSFERASE/RHODANESE-LIKE DOMAIN-CONTAINING PROTEIN 2"/>
    <property type="match status" value="1"/>
</dbReference>
<evidence type="ECO:0000259" key="3">
    <source>
        <dbReference type="PROSITE" id="PS50206"/>
    </source>
</evidence>
<dbReference type="PROSITE" id="PS50206">
    <property type="entry name" value="RHODANESE_3"/>
    <property type="match status" value="1"/>
</dbReference>
<gene>
    <name evidence="1" type="primary">trhO</name>
    <name evidence="4" type="ORF">SAMN04488061_2721</name>
</gene>
<evidence type="ECO:0000313" key="4">
    <source>
        <dbReference type="EMBL" id="SDP28552.1"/>
    </source>
</evidence>
<comment type="caution">
    <text evidence="4">The sequence shown here is derived from an EMBL/GenBank/DDBJ whole genome shotgun (WGS) entry which is preliminary data.</text>
</comment>
<dbReference type="EC" id="1.14.-.-" evidence="1"/>
<protein>
    <recommendedName>
        <fullName evidence="1">tRNA uridine(34) hydroxylase</fullName>
        <ecNumber evidence="1">1.14.-.-</ecNumber>
    </recommendedName>
    <alternativeName>
        <fullName evidence="1">tRNA hydroxylation protein O</fullName>
    </alternativeName>
</protein>
<dbReference type="SUPFAM" id="SSF52821">
    <property type="entry name" value="Rhodanese/Cell cycle control phosphatase"/>
    <property type="match status" value="1"/>
</dbReference>
<dbReference type="Pfam" id="PF00581">
    <property type="entry name" value="Rhodanese"/>
    <property type="match status" value="1"/>
</dbReference>
<evidence type="ECO:0000313" key="5">
    <source>
        <dbReference type="Proteomes" id="UP000198795"/>
    </source>
</evidence>
<keyword evidence="5" id="KW-1185">Reference proteome</keyword>
<dbReference type="Pfam" id="PF17773">
    <property type="entry name" value="UPF0176_N"/>
    <property type="match status" value="1"/>
</dbReference>
<feature type="compositionally biased region" description="Basic and acidic residues" evidence="2">
    <location>
        <begin position="307"/>
        <end position="322"/>
    </location>
</feature>
<organism evidence="4 5">
    <name type="scientific">Filomicrobium insigne</name>
    <dbReference type="NCBI Taxonomy" id="418854"/>
    <lineage>
        <taxon>Bacteria</taxon>
        <taxon>Pseudomonadati</taxon>
        <taxon>Pseudomonadota</taxon>
        <taxon>Alphaproteobacteria</taxon>
        <taxon>Hyphomicrobiales</taxon>
        <taxon>Hyphomicrobiaceae</taxon>
        <taxon>Filomicrobium</taxon>
    </lineage>
</organism>
<feature type="domain" description="Rhodanese" evidence="3">
    <location>
        <begin position="153"/>
        <end position="247"/>
    </location>
</feature>
<dbReference type="HAMAP" id="MF_00469">
    <property type="entry name" value="TrhO"/>
    <property type="match status" value="1"/>
</dbReference>
<dbReference type="Gene3D" id="3.30.70.100">
    <property type="match status" value="1"/>
</dbReference>
<reference evidence="4 5" key="1">
    <citation type="submission" date="2016-10" db="EMBL/GenBank/DDBJ databases">
        <authorList>
            <person name="Varghese N."/>
            <person name="Submissions S."/>
        </authorList>
    </citation>
    <scope>NUCLEOTIDE SEQUENCE [LARGE SCALE GENOMIC DNA]</scope>
    <source>
        <strain evidence="4 5">CGMCC 1.6497</strain>
    </source>
</reference>
<evidence type="ECO:0000256" key="2">
    <source>
        <dbReference type="SAM" id="MobiDB-lite"/>
    </source>
</evidence>
<dbReference type="Proteomes" id="UP000198795">
    <property type="component" value="Unassembled WGS sequence"/>
</dbReference>
<sequence length="339" mass="37817">MAILHTVPPRAICRRMRTEIEPGDHDVAQPASGITVAALYKFTAIEDCSALRDQLFALCEREAIRGTLLLASEGLNGTVAGTRQAIDRLFAAIRAVPGCDDVEWKESPAATQPFKRMKVRLKREIVTMGVEGIDPRTTVGTYVDPADWNELISDPETILIDTRNDYEVAIGTFTRAINPMTQSFREFPEWVRENLDAGKKPRVAMFCTGGIRCEKATALLKQQGFEEVYHLKGGILKYLEDVPADESLWKGECFVFDERVSLRHELKVGSYQLCSVCREPISSPTGQGGGYATKECEKCATEADPERLNRAADRQRQIDLAEARGQNHFQPAPSNARRR</sequence>
<dbReference type="CDD" id="cd01518">
    <property type="entry name" value="RHOD_YceA"/>
    <property type="match status" value="1"/>
</dbReference>
<proteinExistence type="inferred from homology"/>
<dbReference type="PANTHER" id="PTHR43268:SF3">
    <property type="entry name" value="RHODANESE-LIKE DOMAIN-CONTAINING PROTEIN 7-RELATED"/>
    <property type="match status" value="1"/>
</dbReference>
<dbReference type="InterPro" id="IPR020936">
    <property type="entry name" value="TrhO"/>
</dbReference>